<dbReference type="Gene3D" id="3.90.550.10">
    <property type="entry name" value="Spore Coat Polysaccharide Biosynthesis Protein SpsA, Chain A"/>
    <property type="match status" value="1"/>
</dbReference>
<feature type="domain" description="Glycosyltransferase 2-like" evidence="1">
    <location>
        <begin position="6"/>
        <end position="135"/>
    </location>
</feature>
<evidence type="ECO:0000259" key="1">
    <source>
        <dbReference type="Pfam" id="PF00535"/>
    </source>
</evidence>
<dbReference type="Pfam" id="PF00535">
    <property type="entry name" value="Glycos_transf_2"/>
    <property type="match status" value="1"/>
</dbReference>
<dbReference type="AlphaFoldDB" id="A0A173WBM1"/>
<dbReference type="InterPro" id="IPR001173">
    <property type="entry name" value="Glyco_trans_2-like"/>
</dbReference>
<protein>
    <submittedName>
        <fullName evidence="2">Undecaprenyl-phosphate 4-deoxy-4-formamido-L-arabinose transferase</fullName>
        <ecNumber evidence="2">2.4.2.53</ecNumber>
    </submittedName>
</protein>
<dbReference type="InterPro" id="IPR050256">
    <property type="entry name" value="Glycosyltransferase_2"/>
</dbReference>
<sequence>MDTLYIIIPAYNESENIKRTIEEWCPVVEKHNGGGASRLVIINDGSRDDTYEIASAECETHPLLTVLTKPNGGHGSTVLYGYRYALENGADYIFQTDSDGQTDPAEFEKFWQIREGYDAIFGNRTSRGDGFSRAVVEKVLCAVLWTYFHVSVPDANAPFRLMKADYVAEYLPLMPQNYNLPNALLTAFGAYFHRKIRFIPISFKPRQGGTNSINIRKIVKIGRQALHDFCEIQKAVAKKRG</sequence>
<dbReference type="EMBL" id="CYYV01000001">
    <property type="protein sequence ID" value="CUN36420.1"/>
    <property type="molecule type" value="Genomic_DNA"/>
</dbReference>
<proteinExistence type="predicted"/>
<dbReference type="EC" id="2.4.2.53" evidence="2"/>
<evidence type="ECO:0000313" key="2">
    <source>
        <dbReference type="EMBL" id="CUN36420.1"/>
    </source>
</evidence>
<dbReference type="CDD" id="cd04179">
    <property type="entry name" value="DPM_DPG-synthase_like"/>
    <property type="match status" value="1"/>
</dbReference>
<keyword evidence="2" id="KW-0808">Transferase</keyword>
<dbReference type="GO" id="GO:0099621">
    <property type="term" value="F:undecaprenyl-phosphate 4-deoxy-4-formamido-L-arabinose transferase activity"/>
    <property type="evidence" value="ECO:0007669"/>
    <property type="project" value="UniProtKB-EC"/>
</dbReference>
<name>A0A173WBM1_9FIRM</name>
<gene>
    <name evidence="2" type="primary">arnC_2</name>
    <name evidence="2" type="ORF">ERS852406_00071</name>
</gene>
<reference evidence="2 3" key="1">
    <citation type="submission" date="2015-09" db="EMBL/GenBank/DDBJ databases">
        <authorList>
            <consortium name="Pathogen Informatics"/>
        </authorList>
    </citation>
    <scope>NUCLEOTIDE SEQUENCE [LARGE SCALE GENOMIC DNA]</scope>
    <source>
        <strain evidence="2 3">2789STDY5608849</strain>
    </source>
</reference>
<accession>A0A173WBM1</accession>
<dbReference type="InterPro" id="IPR029044">
    <property type="entry name" value="Nucleotide-diphossugar_trans"/>
</dbReference>
<dbReference type="SUPFAM" id="SSF53448">
    <property type="entry name" value="Nucleotide-diphospho-sugar transferases"/>
    <property type="match status" value="1"/>
</dbReference>
<keyword evidence="2" id="KW-0328">Glycosyltransferase</keyword>
<organism evidence="2 3">
    <name type="scientific">Fusicatenibacter saccharivorans</name>
    <dbReference type="NCBI Taxonomy" id="1150298"/>
    <lineage>
        <taxon>Bacteria</taxon>
        <taxon>Bacillati</taxon>
        <taxon>Bacillota</taxon>
        <taxon>Clostridia</taxon>
        <taxon>Lachnospirales</taxon>
        <taxon>Lachnospiraceae</taxon>
        <taxon>Fusicatenibacter</taxon>
    </lineage>
</organism>
<dbReference type="PANTHER" id="PTHR48090">
    <property type="entry name" value="UNDECAPRENYL-PHOSPHATE 4-DEOXY-4-FORMAMIDO-L-ARABINOSE TRANSFERASE-RELATED"/>
    <property type="match status" value="1"/>
</dbReference>
<dbReference type="Proteomes" id="UP000095706">
    <property type="component" value="Unassembled WGS sequence"/>
</dbReference>
<dbReference type="RefSeq" id="WP_055225726.1">
    <property type="nucleotide sequence ID" value="NZ_CYYV01000001.1"/>
</dbReference>
<evidence type="ECO:0000313" key="3">
    <source>
        <dbReference type="Proteomes" id="UP000095706"/>
    </source>
</evidence>